<feature type="compositionally biased region" description="Pro residues" evidence="1">
    <location>
        <begin position="342"/>
        <end position="379"/>
    </location>
</feature>
<feature type="domain" description="DUF8035" evidence="2">
    <location>
        <begin position="279"/>
        <end position="332"/>
    </location>
</feature>
<feature type="region of interest" description="Disordered" evidence="1">
    <location>
        <begin position="1"/>
        <end position="289"/>
    </location>
</feature>
<feature type="compositionally biased region" description="Gly residues" evidence="1">
    <location>
        <begin position="37"/>
        <end position="49"/>
    </location>
</feature>
<evidence type="ECO:0000313" key="3">
    <source>
        <dbReference type="EMBL" id="ORX94645.1"/>
    </source>
</evidence>
<sequence>MYRSSAGDLSRMDDPPMPPRGGQRWDRDKFERMSRRGGPGGGSIRGGSTRGDDDHERFHFEEHDRFPRGKRDIEIDERFDRRAPPTRVIERDRFYEDDRSDRAPSRRRPDFLDEPTAAELANQALAPYRRKSIVERDLEIAPRRPARPQYIRRQSSLDTFDRRPLPRYGDLERDEWRPPTNVPIPLPIRERERERRRSPSRRGGFREREEDFEEIEYERERRRGREPREEEYREVEVHRSKSTKRARSRASRSVAQSSVRSSSSSSFEEVAPVQPTHGKKGKTRMPKRLVKRQAVVQLGYPFEEEDDFIIVRRALEKEQIDEIIKISESYKEEKTTYVYEDPAPPPPPESVAPPPPPPPPASVHYPPPPPSVHYAPPPQSVHYAQSVRSVSPSRHGHEIYEERIEESNHIGGPLTVLVPEDRHIVRDRRDIKAEIRELEAERRMLKYEREGDFEVIERIERREPKREVVRVEKDRKGRLALVRSAH</sequence>
<dbReference type="STRING" id="1231657.A0A1Y1Y9R7"/>
<feature type="compositionally biased region" description="Basic residues" evidence="1">
    <location>
        <begin position="240"/>
        <end position="250"/>
    </location>
</feature>
<accession>A0A1Y1Y9R7</accession>
<dbReference type="AlphaFoldDB" id="A0A1Y1Y9R7"/>
<feature type="compositionally biased region" description="Polar residues" evidence="1">
    <location>
        <begin position="382"/>
        <end position="392"/>
    </location>
</feature>
<feature type="compositionally biased region" description="Basic and acidic residues" evidence="1">
    <location>
        <begin position="132"/>
        <end position="142"/>
    </location>
</feature>
<reference evidence="3 4" key="1">
    <citation type="submission" date="2016-07" db="EMBL/GenBank/DDBJ databases">
        <title>Pervasive Adenine N6-methylation of Active Genes in Fungi.</title>
        <authorList>
            <consortium name="DOE Joint Genome Institute"/>
            <person name="Mondo S.J."/>
            <person name="Dannebaum R.O."/>
            <person name="Kuo R.C."/>
            <person name="Labutti K."/>
            <person name="Haridas S."/>
            <person name="Kuo A."/>
            <person name="Salamov A."/>
            <person name="Ahrendt S.R."/>
            <person name="Lipzen A."/>
            <person name="Sullivan W."/>
            <person name="Andreopoulos W.B."/>
            <person name="Clum A."/>
            <person name="Lindquist E."/>
            <person name="Daum C."/>
            <person name="Ramamoorthy G.K."/>
            <person name="Gryganskyi A."/>
            <person name="Culley D."/>
            <person name="Magnuson J.K."/>
            <person name="James T.Y."/>
            <person name="O'Malley M.A."/>
            <person name="Stajich J.E."/>
            <person name="Spatafora J.W."/>
            <person name="Visel A."/>
            <person name="Grigoriev I.V."/>
        </authorList>
    </citation>
    <scope>NUCLEOTIDE SEQUENCE [LARGE SCALE GENOMIC DNA]</scope>
    <source>
        <strain evidence="3 4">CBS 115471</strain>
    </source>
</reference>
<feature type="compositionally biased region" description="Basic and acidic residues" evidence="1">
    <location>
        <begin position="188"/>
        <end position="197"/>
    </location>
</feature>
<dbReference type="OrthoDB" id="2192830at2759"/>
<dbReference type="EMBL" id="MCFA01000303">
    <property type="protein sequence ID" value="ORX94645.1"/>
    <property type="molecule type" value="Genomic_DNA"/>
</dbReference>
<keyword evidence="4" id="KW-1185">Reference proteome</keyword>
<feature type="compositionally biased region" description="Basic and acidic residues" evidence="1">
    <location>
        <begin position="50"/>
        <end position="111"/>
    </location>
</feature>
<evidence type="ECO:0000256" key="1">
    <source>
        <dbReference type="SAM" id="MobiDB-lite"/>
    </source>
</evidence>
<dbReference type="Proteomes" id="UP000193144">
    <property type="component" value="Unassembled WGS sequence"/>
</dbReference>
<feature type="compositionally biased region" description="Low complexity" evidence="1">
    <location>
        <begin position="251"/>
        <end position="266"/>
    </location>
</feature>
<organism evidence="3 4">
    <name type="scientific">Clohesyomyces aquaticus</name>
    <dbReference type="NCBI Taxonomy" id="1231657"/>
    <lineage>
        <taxon>Eukaryota</taxon>
        <taxon>Fungi</taxon>
        <taxon>Dikarya</taxon>
        <taxon>Ascomycota</taxon>
        <taxon>Pezizomycotina</taxon>
        <taxon>Dothideomycetes</taxon>
        <taxon>Pleosporomycetidae</taxon>
        <taxon>Pleosporales</taxon>
        <taxon>Lindgomycetaceae</taxon>
        <taxon>Clohesyomyces</taxon>
    </lineage>
</organism>
<gene>
    <name evidence="3" type="ORF">BCR34DRAFT_499132</name>
</gene>
<comment type="caution">
    <text evidence="3">The sequence shown here is derived from an EMBL/GenBank/DDBJ whole genome shotgun (WGS) entry which is preliminary data.</text>
</comment>
<evidence type="ECO:0000313" key="4">
    <source>
        <dbReference type="Proteomes" id="UP000193144"/>
    </source>
</evidence>
<proteinExistence type="predicted"/>
<dbReference type="Pfam" id="PF26118">
    <property type="entry name" value="DUF8035"/>
    <property type="match status" value="1"/>
</dbReference>
<protein>
    <recommendedName>
        <fullName evidence="2">DUF8035 domain-containing protein</fullName>
    </recommendedName>
</protein>
<feature type="region of interest" description="Disordered" evidence="1">
    <location>
        <begin position="338"/>
        <end position="396"/>
    </location>
</feature>
<feature type="compositionally biased region" description="Basic and acidic residues" evidence="1">
    <location>
        <begin position="23"/>
        <end position="34"/>
    </location>
</feature>
<feature type="compositionally biased region" description="Basic residues" evidence="1">
    <location>
        <begin position="277"/>
        <end position="289"/>
    </location>
</feature>
<feature type="compositionally biased region" description="Basic and acidic residues" evidence="1">
    <location>
        <begin position="159"/>
        <end position="177"/>
    </location>
</feature>
<feature type="compositionally biased region" description="Basic and acidic residues" evidence="1">
    <location>
        <begin position="218"/>
        <end position="239"/>
    </location>
</feature>
<evidence type="ECO:0000259" key="2">
    <source>
        <dbReference type="Pfam" id="PF26118"/>
    </source>
</evidence>
<dbReference type="InterPro" id="IPR058348">
    <property type="entry name" value="DUF8035"/>
</dbReference>
<name>A0A1Y1Y9R7_9PLEO</name>